<dbReference type="Proteomes" id="UP001623558">
    <property type="component" value="Unassembled WGS sequence"/>
</dbReference>
<evidence type="ECO:0000259" key="1">
    <source>
        <dbReference type="Pfam" id="PF18998"/>
    </source>
</evidence>
<name>A0ABW8RTZ0_9BACT</name>
<sequence>MAFPSNFKNQAILFLISTFLCSCTKETIEHRLSVVTIPSVGGSVSPSTGSFEQGTIISILANPAPEYLFKDWSGSISGSSNPYSLNMNADKNITAHFEKRTYPLSIEIEGQGTVQETIISTLSSTPYSSGTLVQLKATPVEGWVFKGWTGDVSSESNPSSIRVDKAVQVKATFLTDYPVKFDLIHKPTSLFVSQNYPIKLDVTYKSGTKKVIEQGFTSSIIENGSLLAKLTNQNLLAIKSGQIQLKIDHENLSQTYPITISSVEDVADFDVFLKTPMSSSSIVVPVVVISFLPTQDGINLDMNLAPDDYWELKNSTLQEAKNRFTGELKITKFGIEEGSRFRQFTTTQEVKPYAGFQVIKFFNVYEVEFTNYITGLKTFDYHKLFQKLGMDTLVNQYQVKEIWFNAFVKDKFPSVVNSPYNDPNTYYNFPESNMSSPITGDVSNSYYFPNDLPIYNHTYVVYGNSGHRGADTNLHNRGHQIEAQMNYIENLVHKPAIGNALFKNHFVGIKPSSGLPLNRVGMTHFPPNTSVDYDYDNTNLVSSDIVDWQASGGTSTKVNRDLWKNMVYPYSFVNKNYGRNQTTDYSQDAQVKWLIFWWQSIPGLNHQLTYNNQKITNWWDIFYHWDDAIKNGKGLYDIPVGKSKNTNPSLLNRVQTSAAEICTENGNTFEKNQFIQN</sequence>
<gene>
    <name evidence="2" type="ORF">U0R11_03325</name>
</gene>
<evidence type="ECO:0000313" key="2">
    <source>
        <dbReference type="EMBL" id="MFL0161412.1"/>
    </source>
</evidence>
<dbReference type="RefSeq" id="WP_406749797.1">
    <property type="nucleotide sequence ID" value="NZ_JBEWZH010000002.1"/>
</dbReference>
<feature type="domain" description="Bacterial repeat" evidence="1">
    <location>
        <begin position="104"/>
        <end position="173"/>
    </location>
</feature>
<dbReference type="InterPro" id="IPR044060">
    <property type="entry name" value="Bacterial_rp_domain"/>
</dbReference>
<comment type="caution">
    <text evidence="2">The sequence shown here is derived from an EMBL/GenBank/DDBJ whole genome shotgun (WGS) entry which is preliminary data.</text>
</comment>
<reference evidence="2 3" key="1">
    <citation type="submission" date="2024-07" db="EMBL/GenBank/DDBJ databases">
        <authorList>
            <person name="Pitt A."/>
            <person name="Hahn M.W."/>
        </authorList>
    </citation>
    <scope>NUCLEOTIDE SEQUENCE [LARGE SCALE GENOMIC DNA]</scope>
    <source>
        <strain evidence="2 3">1-SAACH-A3</strain>
    </source>
</reference>
<protein>
    <recommendedName>
        <fullName evidence="1">Bacterial repeat domain-containing protein</fullName>
    </recommendedName>
</protein>
<dbReference type="EMBL" id="JBEWZH010000002">
    <property type="protein sequence ID" value="MFL0161412.1"/>
    <property type="molecule type" value="Genomic_DNA"/>
</dbReference>
<keyword evidence="3" id="KW-1185">Reference proteome</keyword>
<evidence type="ECO:0000313" key="3">
    <source>
        <dbReference type="Proteomes" id="UP001623558"/>
    </source>
</evidence>
<feature type="domain" description="Bacterial repeat" evidence="1">
    <location>
        <begin position="36"/>
        <end position="99"/>
    </location>
</feature>
<accession>A0ABW8RTZ0</accession>
<dbReference type="Pfam" id="PF18998">
    <property type="entry name" value="Flg_new_2"/>
    <property type="match status" value="2"/>
</dbReference>
<proteinExistence type="predicted"/>
<organism evidence="2 3">
    <name type="scientific">Aquirufa salirivi</name>
    <dbReference type="NCBI Taxonomy" id="3104729"/>
    <lineage>
        <taxon>Bacteria</taxon>
        <taxon>Pseudomonadati</taxon>
        <taxon>Bacteroidota</taxon>
        <taxon>Cytophagia</taxon>
        <taxon>Cytophagales</taxon>
        <taxon>Flectobacillaceae</taxon>
        <taxon>Aquirufa</taxon>
    </lineage>
</organism>